<dbReference type="Gene3D" id="3.30.450.70">
    <property type="match status" value="1"/>
</dbReference>
<keyword evidence="1 6" id="KW-0813">Transport</keyword>
<comment type="caution">
    <text evidence="8">The sequence shown here is derived from an EMBL/GenBank/DDBJ whole genome shotgun (WGS) entry which is preliminary data.</text>
</comment>
<dbReference type="EMBL" id="CAJVPV010004832">
    <property type="protein sequence ID" value="CAG8579931.1"/>
    <property type="molecule type" value="Genomic_DNA"/>
</dbReference>
<evidence type="ECO:0000256" key="4">
    <source>
        <dbReference type="ARBA" id="ARBA00023034"/>
    </source>
</evidence>
<comment type="subunit">
    <text evidence="6">Part of the multisubunit transport protein particle (TRAPP) complex.</text>
</comment>
<comment type="subcellular location">
    <subcellularLocation>
        <location evidence="6">Endoplasmic reticulum</location>
    </subcellularLocation>
    <subcellularLocation>
        <location evidence="6">Golgi apparatus</location>
        <location evidence="6">cis-Golgi network</location>
    </subcellularLocation>
</comment>
<keyword evidence="2 6" id="KW-0256">Endoplasmic reticulum</keyword>
<evidence type="ECO:0000256" key="7">
    <source>
        <dbReference type="SAM" id="MobiDB-lite"/>
    </source>
</evidence>
<dbReference type="Pfam" id="PF04099">
    <property type="entry name" value="Sybindin"/>
    <property type="match status" value="1"/>
</dbReference>
<dbReference type="Proteomes" id="UP000789342">
    <property type="component" value="Unassembled WGS sequence"/>
</dbReference>
<comment type="similarity">
    <text evidence="5">Belongs to the TRAPP small subunits family. BET5 subfamily.</text>
</comment>
<feature type="region of interest" description="Disordered" evidence="7">
    <location>
        <begin position="25"/>
        <end position="57"/>
    </location>
</feature>
<organism evidence="8 9">
    <name type="scientific">Acaulospora morrowiae</name>
    <dbReference type="NCBI Taxonomy" id="94023"/>
    <lineage>
        <taxon>Eukaryota</taxon>
        <taxon>Fungi</taxon>
        <taxon>Fungi incertae sedis</taxon>
        <taxon>Mucoromycota</taxon>
        <taxon>Glomeromycotina</taxon>
        <taxon>Glomeromycetes</taxon>
        <taxon>Diversisporales</taxon>
        <taxon>Acaulosporaceae</taxon>
        <taxon>Acaulospora</taxon>
    </lineage>
</organism>
<evidence type="ECO:0000256" key="1">
    <source>
        <dbReference type="ARBA" id="ARBA00022448"/>
    </source>
</evidence>
<accession>A0A9N9G2E4</accession>
<dbReference type="SUPFAM" id="SSF64356">
    <property type="entry name" value="SNARE-like"/>
    <property type="match status" value="1"/>
</dbReference>
<feature type="compositionally biased region" description="Low complexity" evidence="7">
    <location>
        <begin position="30"/>
        <end position="42"/>
    </location>
</feature>
<dbReference type="AlphaFoldDB" id="A0A9N9G2E4"/>
<dbReference type="GO" id="GO:0005783">
    <property type="term" value="C:endoplasmic reticulum"/>
    <property type="evidence" value="ECO:0007669"/>
    <property type="project" value="UniProtKB-SubCell"/>
</dbReference>
<evidence type="ECO:0000313" key="8">
    <source>
        <dbReference type="EMBL" id="CAG8579931.1"/>
    </source>
</evidence>
<keyword evidence="9" id="KW-1185">Reference proteome</keyword>
<keyword evidence="3 6" id="KW-0931">ER-Golgi transport</keyword>
<dbReference type="OrthoDB" id="3364529at2759"/>
<evidence type="ECO:0000256" key="2">
    <source>
        <dbReference type="ARBA" id="ARBA00022824"/>
    </source>
</evidence>
<proteinExistence type="inferred from homology"/>
<evidence type="ECO:0000256" key="5">
    <source>
        <dbReference type="ARBA" id="ARBA00038167"/>
    </source>
</evidence>
<dbReference type="InterPro" id="IPR007233">
    <property type="entry name" value="TRAPPC"/>
</dbReference>
<dbReference type="PANTHER" id="PTHR23249:SF16">
    <property type="entry name" value="TRAFFICKING PROTEIN PARTICLE COMPLEX SUBUNIT 1"/>
    <property type="match status" value="1"/>
</dbReference>
<dbReference type="PANTHER" id="PTHR23249">
    <property type="entry name" value="TRAFFICKING PROTEIN PARTICLE COMPLEX SUBUNIT"/>
    <property type="match status" value="1"/>
</dbReference>
<evidence type="ECO:0000256" key="6">
    <source>
        <dbReference type="RuleBase" id="RU366065"/>
    </source>
</evidence>
<dbReference type="InterPro" id="IPR011012">
    <property type="entry name" value="Longin-like_dom_sf"/>
</dbReference>
<keyword evidence="4 6" id="KW-0333">Golgi apparatus</keyword>
<feature type="compositionally biased region" description="Polar residues" evidence="7">
    <location>
        <begin position="43"/>
        <end position="57"/>
    </location>
</feature>
<sequence>MYIFDRHCACIFYIDWNRHRKIGGTGSGGNSSAVGTASTTTSMNGQQDIDSVGSSPVHSVATNHLTSHHSTASQLTSTTSMFSDSRLVNIEEEAKLVYGVILSLKNFVKKLSGRQLHYYETPSGLKFVMNTDTTVDSLRPVLRQIYTNFYVEYVIKNPLSPAEHPGGEGVNNDYFKAAVDKFVKSLAVFDT</sequence>
<dbReference type="GO" id="GO:0005794">
    <property type="term" value="C:Golgi apparatus"/>
    <property type="evidence" value="ECO:0007669"/>
    <property type="project" value="UniProtKB-SubCell"/>
</dbReference>
<reference evidence="8" key="1">
    <citation type="submission" date="2021-06" db="EMBL/GenBank/DDBJ databases">
        <authorList>
            <person name="Kallberg Y."/>
            <person name="Tangrot J."/>
            <person name="Rosling A."/>
        </authorList>
    </citation>
    <scope>NUCLEOTIDE SEQUENCE</scope>
    <source>
        <strain evidence="8">CL551</strain>
    </source>
</reference>
<gene>
    <name evidence="8" type="ORF">AMORRO_LOCUS6862</name>
</gene>
<dbReference type="GO" id="GO:0030008">
    <property type="term" value="C:TRAPP complex"/>
    <property type="evidence" value="ECO:0007669"/>
    <property type="project" value="UniProtKB-UniRule"/>
</dbReference>
<evidence type="ECO:0000313" key="9">
    <source>
        <dbReference type="Proteomes" id="UP000789342"/>
    </source>
</evidence>
<evidence type="ECO:0000256" key="3">
    <source>
        <dbReference type="ARBA" id="ARBA00022892"/>
    </source>
</evidence>
<protein>
    <recommendedName>
        <fullName evidence="6">Trafficking protein particle complex subunit</fullName>
    </recommendedName>
</protein>
<dbReference type="GO" id="GO:0006888">
    <property type="term" value="P:endoplasmic reticulum to Golgi vesicle-mediated transport"/>
    <property type="evidence" value="ECO:0007669"/>
    <property type="project" value="UniProtKB-UniRule"/>
</dbReference>
<name>A0A9N9G2E4_9GLOM</name>
<dbReference type="SMART" id="SM01399">
    <property type="entry name" value="Sybindin"/>
    <property type="match status" value="1"/>
</dbReference>